<gene>
    <name evidence="2" type="ORF">A2228_02070</name>
</gene>
<dbReference type="AlphaFoldDB" id="A0A1F5F3V0"/>
<evidence type="ECO:0000256" key="1">
    <source>
        <dbReference type="SAM" id="MobiDB-lite"/>
    </source>
</evidence>
<accession>A0A1F5F3V0</accession>
<feature type="region of interest" description="Disordered" evidence="1">
    <location>
        <begin position="1"/>
        <end position="22"/>
    </location>
</feature>
<comment type="caution">
    <text evidence="2">The sequence shown here is derived from an EMBL/GenBank/DDBJ whole genome shotgun (WGS) entry which is preliminary data.</text>
</comment>
<sequence length="536" mass="61229">MSHSQPEIPPIEGLLQAERPDPDIFQDQPQNWTERLVPGFLAVLRGIGIDYQPHIPSLNFKDLTAAHEHNPSELQKIKKNYLGDLIQARSHRGIGTPLKAMVQYLLQPSNGNIETLGDPNTWVLDPLDSESCLAVVKLLLEIQQKTNIWIGFAKPEDWTDPWSTKKNQRPPLLGHEPDPIYGRRNPIRSLQDFQDYLLIAREIVKQERIDQLSLKLARAHNSQFDSLLTQEKQQLIQNQTNEASRLIEQVYSKTMRWRELNELLAKLNQPPLEKYDHSLIKIFPQDNPAYQNGDIMLTESGIEIEFSEHQFTHRGTETKPQKARLTLMLSPSGQLIIIGDQQHLPYLYPIIQSRHLLELLDKKVLPKFTSSYYEIEIMLELGLPTHDINPSNLESAMRGGKIAFVVDMIAGKHQLCPNGQTKTPSPSLTPYLVHLNSDTLINSCTILPSSVRDMIETHNYLPSLYQLLNNCQADPSKLTQQDVDNAKALLAFKDQWVNQFPLPPSLLSTLKEIITYGRPLSNPWRSIVILEQRLKI</sequence>
<name>A0A1F5F3V0_9BACT</name>
<reference evidence="2 3" key="1">
    <citation type="journal article" date="2016" name="Nat. Commun.">
        <title>Thousands of microbial genomes shed light on interconnected biogeochemical processes in an aquifer system.</title>
        <authorList>
            <person name="Anantharaman K."/>
            <person name="Brown C.T."/>
            <person name="Hug L.A."/>
            <person name="Sharon I."/>
            <person name="Castelle C.J."/>
            <person name="Probst A.J."/>
            <person name="Thomas B.C."/>
            <person name="Singh A."/>
            <person name="Wilkins M.J."/>
            <person name="Karaoz U."/>
            <person name="Brodie E.L."/>
            <person name="Williams K.H."/>
            <person name="Hubbard S.S."/>
            <person name="Banfield J.F."/>
        </authorList>
    </citation>
    <scope>NUCLEOTIDE SEQUENCE [LARGE SCALE GENOMIC DNA]</scope>
</reference>
<protein>
    <submittedName>
        <fullName evidence="2">Uncharacterized protein</fullName>
    </submittedName>
</protein>
<feature type="region of interest" description="Disordered" evidence="1">
    <location>
        <begin position="161"/>
        <end position="180"/>
    </location>
</feature>
<dbReference type="Proteomes" id="UP000176191">
    <property type="component" value="Unassembled WGS sequence"/>
</dbReference>
<evidence type="ECO:0000313" key="2">
    <source>
        <dbReference type="EMBL" id="OGD74302.1"/>
    </source>
</evidence>
<evidence type="ECO:0000313" key="3">
    <source>
        <dbReference type="Proteomes" id="UP000176191"/>
    </source>
</evidence>
<proteinExistence type="predicted"/>
<dbReference type="EMBL" id="MFAK01000037">
    <property type="protein sequence ID" value="OGD74302.1"/>
    <property type="molecule type" value="Genomic_DNA"/>
</dbReference>
<organism evidence="2 3">
    <name type="scientific">Candidatus Collierbacteria bacterium RIFOXYA2_FULL_46_10</name>
    <dbReference type="NCBI Taxonomy" id="1817726"/>
    <lineage>
        <taxon>Bacteria</taxon>
        <taxon>Candidatus Collieribacteriota</taxon>
    </lineage>
</organism>